<proteinExistence type="predicted"/>
<protein>
    <submittedName>
        <fullName evidence="2">Uncharacterized protein</fullName>
    </submittedName>
</protein>
<organism evidence="2 3">
    <name type="scientific">Wickerhamomyces pijperi</name>
    <name type="common">Yeast</name>
    <name type="synonym">Pichia pijperi</name>
    <dbReference type="NCBI Taxonomy" id="599730"/>
    <lineage>
        <taxon>Eukaryota</taxon>
        <taxon>Fungi</taxon>
        <taxon>Dikarya</taxon>
        <taxon>Ascomycota</taxon>
        <taxon>Saccharomycotina</taxon>
        <taxon>Saccharomycetes</taxon>
        <taxon>Phaffomycetales</taxon>
        <taxon>Wickerhamomycetaceae</taxon>
        <taxon>Wickerhamomyces</taxon>
    </lineage>
</organism>
<name>A0A9P8PP22_WICPI</name>
<evidence type="ECO:0000313" key="2">
    <source>
        <dbReference type="EMBL" id="KAH3675596.1"/>
    </source>
</evidence>
<dbReference type="Proteomes" id="UP000774326">
    <property type="component" value="Unassembled WGS sequence"/>
</dbReference>
<evidence type="ECO:0000313" key="3">
    <source>
        <dbReference type="Proteomes" id="UP000774326"/>
    </source>
</evidence>
<accession>A0A9P8PP22</accession>
<keyword evidence="3" id="KW-1185">Reference proteome</keyword>
<sequence length="641" mass="73155">MDSNNIDKPGEQKRAQGGQKHNRPNKRQTGEKNSANQHGVNESYTSGIKKDSGRNLNQKKKRKSQRKTEPTSLNRLAHDSGSPLDEGDTFKDKEDPPQAEELTLDEFKRRTYAAFAPDKPPNSNQTFYQSVSRPLHFVKVDPSIRSHAQMVNNSVSYRYSLDAKGWTNNTKMSKKNNTAAVLPFSSTSSYPSLRRSDPRPLKEEMNGNILLSLKVPGVVSFDFMRDHYVVDLGQRLRIPPAMPTVVVPQVRPQRVFCTVRISSHGSNRSILKLQPPRVGEYSCIEFYNHSRARFKRYDLHGAYLIPIGPYEYRSQSRQNLQDVLIQHRYHNVHQNQNQNQSQDPPLFLQSQAHLQVNQPQTQNQIQFPNRLAQDPNQFQEPLLMADQISSTGTYTSQTQNQLLQLPHQNWSLNQDQYQNQQLINGQPIGQGVMAGNVNGMPPYDIGLNRYNQISQPLITGNFQQTQFHFQQQLHDQSQVQNLNLQIGLQPQHQQQQQFNVRVSNPNEEAINKFLNMLRNSQPLDRSITSVHLGQYLQDPQPGHQNIAESNSFIQQMQNLNIDGQFAGGRGLSVLELGRRGYRGDEAMTDLSQDQEVQQLAQIQGSNGHYLQIEAGPIDDKINELEELNTDRKTRFKEIGNS</sequence>
<dbReference type="AlphaFoldDB" id="A0A9P8PP22"/>
<reference evidence="2" key="1">
    <citation type="journal article" date="2021" name="Open Biol.">
        <title>Shared evolutionary footprints suggest mitochondrial oxidative damage underlies multiple complex I losses in fungi.</title>
        <authorList>
            <person name="Schikora-Tamarit M.A."/>
            <person name="Marcet-Houben M."/>
            <person name="Nosek J."/>
            <person name="Gabaldon T."/>
        </authorList>
    </citation>
    <scope>NUCLEOTIDE SEQUENCE</scope>
    <source>
        <strain evidence="2">CBS2887</strain>
    </source>
</reference>
<comment type="caution">
    <text evidence="2">The sequence shown here is derived from an EMBL/GenBank/DDBJ whole genome shotgun (WGS) entry which is preliminary data.</text>
</comment>
<feature type="compositionally biased region" description="Polar residues" evidence="1">
    <location>
        <begin position="31"/>
        <end position="46"/>
    </location>
</feature>
<feature type="region of interest" description="Disordered" evidence="1">
    <location>
        <begin position="1"/>
        <end position="107"/>
    </location>
</feature>
<evidence type="ECO:0000256" key="1">
    <source>
        <dbReference type="SAM" id="MobiDB-lite"/>
    </source>
</evidence>
<reference evidence="2" key="2">
    <citation type="submission" date="2021-01" db="EMBL/GenBank/DDBJ databases">
        <authorList>
            <person name="Schikora-Tamarit M.A."/>
        </authorList>
    </citation>
    <scope>NUCLEOTIDE SEQUENCE</scope>
    <source>
        <strain evidence="2">CBS2887</strain>
    </source>
</reference>
<dbReference type="EMBL" id="JAEUBG010005398">
    <property type="protein sequence ID" value="KAH3675596.1"/>
    <property type="molecule type" value="Genomic_DNA"/>
</dbReference>
<gene>
    <name evidence="2" type="ORF">WICPIJ_009333</name>
</gene>